<organism evidence="4 5">
    <name type="scientific">Sphingomonas piscis</name>
    <dbReference type="NCBI Taxonomy" id="2714943"/>
    <lineage>
        <taxon>Bacteria</taxon>
        <taxon>Pseudomonadati</taxon>
        <taxon>Pseudomonadota</taxon>
        <taxon>Alphaproteobacteria</taxon>
        <taxon>Sphingomonadales</taxon>
        <taxon>Sphingomonadaceae</taxon>
        <taxon>Sphingomonas</taxon>
    </lineage>
</organism>
<evidence type="ECO:0000313" key="5">
    <source>
        <dbReference type="Proteomes" id="UP000503222"/>
    </source>
</evidence>
<protein>
    <recommendedName>
        <fullName evidence="6">17 kDa surface antigen</fullName>
    </recommendedName>
</protein>
<name>A0A6G7YT60_9SPHN</name>
<feature type="compositionally biased region" description="Low complexity" evidence="1">
    <location>
        <begin position="129"/>
        <end position="142"/>
    </location>
</feature>
<dbReference type="EMBL" id="CP049869">
    <property type="protein sequence ID" value="QIK79911.1"/>
    <property type="molecule type" value="Genomic_DNA"/>
</dbReference>
<reference evidence="4 5" key="1">
    <citation type="submission" date="2020-03" db="EMBL/GenBank/DDBJ databases">
        <title>Sphingomonas sp. nov., isolated from fish.</title>
        <authorList>
            <person name="Hyun D.-W."/>
            <person name="Bae J.-W."/>
        </authorList>
    </citation>
    <scope>NUCLEOTIDE SEQUENCE [LARGE SCALE GENOMIC DNA]</scope>
    <source>
        <strain evidence="4 5">HDW15B</strain>
    </source>
</reference>
<evidence type="ECO:0000256" key="1">
    <source>
        <dbReference type="SAM" id="MobiDB-lite"/>
    </source>
</evidence>
<evidence type="ECO:0008006" key="6">
    <source>
        <dbReference type="Google" id="ProtNLM"/>
    </source>
</evidence>
<evidence type="ECO:0000259" key="2">
    <source>
        <dbReference type="Pfam" id="PF13436"/>
    </source>
</evidence>
<dbReference type="InterPro" id="IPR027367">
    <property type="entry name" value="Gly-zipper_YMGG"/>
</dbReference>
<dbReference type="Pfam" id="PF13441">
    <property type="entry name" value="Gly-zipper_YMGG"/>
    <property type="match status" value="1"/>
</dbReference>
<accession>A0A6G7YT60</accession>
<dbReference type="Pfam" id="PF13436">
    <property type="entry name" value="Gly-zipper_OmpA"/>
    <property type="match status" value="1"/>
</dbReference>
<proteinExistence type="predicted"/>
<evidence type="ECO:0000259" key="3">
    <source>
        <dbReference type="Pfam" id="PF13441"/>
    </source>
</evidence>
<gene>
    <name evidence="4" type="ORF">G7077_03565</name>
</gene>
<evidence type="ECO:0000313" key="4">
    <source>
        <dbReference type="EMBL" id="QIK79911.1"/>
    </source>
</evidence>
<sequence>MGAAAGAVIPGVSVIEGAAVGAGIGGLAGAVWSDNNNDGYVDGYNYNGQYYAGQPQGYDPTLRRVTTGALGGAALGAAAGAVIGGINPLEGAVIGAAIGGLAGAVWADNDRDGRVDGYYQNGTYYSGAPATTTTTPTYSTPARSGERG</sequence>
<dbReference type="Proteomes" id="UP000503222">
    <property type="component" value="Chromosome"/>
</dbReference>
<dbReference type="AlphaFoldDB" id="A0A6G7YT60"/>
<dbReference type="InterPro" id="IPR025693">
    <property type="entry name" value="Gly-zipper_OmpA-like_dom"/>
</dbReference>
<feature type="region of interest" description="Disordered" evidence="1">
    <location>
        <begin position="129"/>
        <end position="148"/>
    </location>
</feature>
<keyword evidence="5" id="KW-1185">Reference proteome</keyword>
<feature type="domain" description="YMGG-like Gly-zipper" evidence="3">
    <location>
        <begin position="64"/>
        <end position="107"/>
    </location>
</feature>
<dbReference type="KEGG" id="spii:G7077_03565"/>
<feature type="domain" description="Glycine-zipper-containing OmpA-like membrane" evidence="2">
    <location>
        <begin position="1"/>
        <end position="30"/>
    </location>
</feature>